<comment type="caution">
    <text evidence="4">The sequence shown here is derived from an EMBL/GenBank/DDBJ whole genome shotgun (WGS) entry which is preliminary data.</text>
</comment>
<dbReference type="RefSeq" id="WP_086537051.1">
    <property type="nucleotide sequence ID" value="NZ_NGFO01000027.1"/>
</dbReference>
<organism evidence="4 5">
    <name type="scientific">Gordonia lacunae</name>
    <dbReference type="NCBI Taxonomy" id="417102"/>
    <lineage>
        <taxon>Bacteria</taxon>
        <taxon>Bacillati</taxon>
        <taxon>Actinomycetota</taxon>
        <taxon>Actinomycetes</taxon>
        <taxon>Mycobacteriales</taxon>
        <taxon>Gordoniaceae</taxon>
        <taxon>Gordonia</taxon>
    </lineage>
</organism>
<dbReference type="PANTHER" id="PTHR13789:SF309">
    <property type="entry name" value="PUTATIVE (AFU_ORTHOLOGUE AFUA_6G14510)-RELATED"/>
    <property type="match status" value="1"/>
</dbReference>
<evidence type="ECO:0000259" key="3">
    <source>
        <dbReference type="Pfam" id="PF01494"/>
    </source>
</evidence>
<name>A0A243Q661_9ACTN</name>
<protein>
    <submittedName>
        <fullName evidence="4">Oxidoreductase</fullName>
    </submittedName>
</protein>
<keyword evidence="1" id="KW-0560">Oxidoreductase</keyword>
<keyword evidence="2" id="KW-0503">Monooxygenase</keyword>
<feature type="domain" description="FAD-binding" evidence="3">
    <location>
        <begin position="273"/>
        <end position="333"/>
    </location>
</feature>
<dbReference type="GO" id="GO:0004497">
    <property type="term" value="F:monooxygenase activity"/>
    <property type="evidence" value="ECO:0007669"/>
    <property type="project" value="UniProtKB-KW"/>
</dbReference>
<feature type="domain" description="FAD-binding" evidence="3">
    <location>
        <begin position="2"/>
        <end position="168"/>
    </location>
</feature>
<dbReference type="EMBL" id="NGFO01000027">
    <property type="protein sequence ID" value="OUC76865.1"/>
    <property type="molecule type" value="Genomic_DNA"/>
</dbReference>
<dbReference type="Gene3D" id="3.50.50.60">
    <property type="entry name" value="FAD/NAD(P)-binding domain"/>
    <property type="match status" value="1"/>
</dbReference>
<dbReference type="STRING" id="417102.CA982_20000"/>
<dbReference type="Proteomes" id="UP000194632">
    <property type="component" value="Unassembled WGS sequence"/>
</dbReference>
<dbReference type="Pfam" id="PF01494">
    <property type="entry name" value="FAD_binding_3"/>
    <property type="match status" value="2"/>
</dbReference>
<evidence type="ECO:0000313" key="4">
    <source>
        <dbReference type="EMBL" id="OUC76865.1"/>
    </source>
</evidence>
<dbReference type="PANTHER" id="PTHR13789">
    <property type="entry name" value="MONOOXYGENASE"/>
    <property type="match status" value="1"/>
</dbReference>
<dbReference type="InterPro" id="IPR002938">
    <property type="entry name" value="FAD-bd"/>
</dbReference>
<accession>A0A243Q661</accession>
<proteinExistence type="predicted"/>
<evidence type="ECO:0000313" key="5">
    <source>
        <dbReference type="Proteomes" id="UP000194632"/>
    </source>
</evidence>
<keyword evidence="5" id="KW-1185">Reference proteome</keyword>
<gene>
    <name evidence="4" type="ORF">CA982_20000</name>
</gene>
<dbReference type="GO" id="GO:0071949">
    <property type="term" value="F:FAD binding"/>
    <property type="evidence" value="ECO:0007669"/>
    <property type="project" value="InterPro"/>
</dbReference>
<dbReference type="AlphaFoldDB" id="A0A243Q661"/>
<reference evidence="4 5" key="1">
    <citation type="submission" date="2017-05" db="EMBL/GenBank/DDBJ databases">
        <title>Biotechnological potential of actinobacteria isolated from South African environments.</title>
        <authorList>
            <person name="Le Roes-Hill M."/>
            <person name="Prins A."/>
            <person name="Durrell K.A."/>
        </authorList>
    </citation>
    <scope>NUCLEOTIDE SEQUENCE [LARGE SCALE GENOMIC DNA]</scope>
    <source>
        <strain evidence="4">BS2</strain>
    </source>
</reference>
<evidence type="ECO:0000256" key="1">
    <source>
        <dbReference type="ARBA" id="ARBA00023002"/>
    </source>
</evidence>
<dbReference type="PRINTS" id="PR00420">
    <property type="entry name" value="RNGMNOXGNASE"/>
</dbReference>
<dbReference type="SUPFAM" id="SSF51905">
    <property type="entry name" value="FAD/NAD(P)-binding domain"/>
    <property type="match status" value="1"/>
</dbReference>
<sequence length="379" mass="39255">MRVVVVGAGIAGLCTAAGLTSTGADVTVVERAPEVRGGGAGLSIFANGVRALESLGLGWVIDDAVAPTPPTSGTRTPDGRWLGRFDPSSLAGMRVVRRTDLHAALLRAVDGVADIRTGSGVEDIVPGNGLVRLADGTMIGDCDLIVGADGLRSRVRAAIVADPGVRRSGYSAWRAVTSTPVMVAAAGETTGRGARFGMAPLPDGHVYWFASVSDPGDGTPGIDEVRQRFSGWHQPIGELLDATDPAAVGYLPIEELAAPLPTFVGTGGPCGCVLVGDAAHAMTPNLGQGANQAMEDAATLVAVLRRSGPGGLDDALRAYDGLRRPRTQRIARQASMIGRVGQMSAGPAVWARDLALRLTPDAVLNAQMRRLQRWQPPEV</sequence>
<dbReference type="InterPro" id="IPR036188">
    <property type="entry name" value="FAD/NAD-bd_sf"/>
</dbReference>
<dbReference type="OrthoDB" id="4568714at2"/>
<dbReference type="InterPro" id="IPR050493">
    <property type="entry name" value="FAD-dep_Monooxygenase_BioMet"/>
</dbReference>
<evidence type="ECO:0000256" key="2">
    <source>
        <dbReference type="ARBA" id="ARBA00023033"/>
    </source>
</evidence>